<organism evidence="1 2">
    <name type="scientific">Brachionus plicatilis</name>
    <name type="common">Marine rotifer</name>
    <name type="synonym">Brachionus muelleri</name>
    <dbReference type="NCBI Taxonomy" id="10195"/>
    <lineage>
        <taxon>Eukaryota</taxon>
        <taxon>Metazoa</taxon>
        <taxon>Spiralia</taxon>
        <taxon>Gnathifera</taxon>
        <taxon>Rotifera</taxon>
        <taxon>Eurotatoria</taxon>
        <taxon>Monogononta</taxon>
        <taxon>Pseudotrocha</taxon>
        <taxon>Ploima</taxon>
        <taxon>Brachionidae</taxon>
        <taxon>Brachionus</taxon>
    </lineage>
</organism>
<protein>
    <submittedName>
        <fullName evidence="1">Uncharacterized protein</fullName>
    </submittedName>
</protein>
<sequence>MPLAALKVIGVVRWRYLDSARAKTSIHHLVSNYGNFALHKWMSDILADQMFVPVIAWMHTDGRVAEHGLGTGRGHHYFLSSLHIAFFRLDHAPGMASMVRPLSAVLSTSMSEIAELSAHDQFTKRLLRTALTDTSSMVNLALSQSHDEPMRFN</sequence>
<dbReference type="Proteomes" id="UP000276133">
    <property type="component" value="Unassembled WGS sequence"/>
</dbReference>
<proteinExistence type="predicted"/>
<dbReference type="EMBL" id="REGN01007936">
    <property type="protein sequence ID" value="RNA04870.1"/>
    <property type="molecule type" value="Genomic_DNA"/>
</dbReference>
<dbReference type="AlphaFoldDB" id="A0A3M7Q0E7"/>
<keyword evidence="2" id="KW-1185">Reference proteome</keyword>
<accession>A0A3M7Q0E7</accession>
<name>A0A3M7Q0E7_BRAPC</name>
<comment type="caution">
    <text evidence="1">The sequence shown here is derived from an EMBL/GenBank/DDBJ whole genome shotgun (WGS) entry which is preliminary data.</text>
</comment>
<gene>
    <name evidence="1" type="ORF">BpHYR1_017327</name>
</gene>
<evidence type="ECO:0000313" key="2">
    <source>
        <dbReference type="Proteomes" id="UP000276133"/>
    </source>
</evidence>
<reference evidence="1 2" key="1">
    <citation type="journal article" date="2018" name="Sci. Rep.">
        <title>Genomic signatures of local adaptation to the degree of environmental predictability in rotifers.</title>
        <authorList>
            <person name="Franch-Gras L."/>
            <person name="Hahn C."/>
            <person name="Garcia-Roger E.M."/>
            <person name="Carmona M.J."/>
            <person name="Serra M."/>
            <person name="Gomez A."/>
        </authorList>
    </citation>
    <scope>NUCLEOTIDE SEQUENCE [LARGE SCALE GENOMIC DNA]</scope>
    <source>
        <strain evidence="1">HYR1</strain>
    </source>
</reference>
<evidence type="ECO:0000313" key="1">
    <source>
        <dbReference type="EMBL" id="RNA04870.1"/>
    </source>
</evidence>